<name>R8BRM3_PHAM7</name>
<gene>
    <name evidence="2" type="ORF">UCRPA7_2502</name>
</gene>
<evidence type="ECO:0000313" key="3">
    <source>
        <dbReference type="Proteomes" id="UP000014074"/>
    </source>
</evidence>
<feature type="region of interest" description="Disordered" evidence="1">
    <location>
        <begin position="154"/>
        <end position="173"/>
    </location>
</feature>
<feature type="compositionally biased region" description="Low complexity" evidence="1">
    <location>
        <begin position="217"/>
        <end position="238"/>
    </location>
</feature>
<dbReference type="Proteomes" id="UP000014074">
    <property type="component" value="Unassembled WGS sequence"/>
</dbReference>
<organism evidence="2 3">
    <name type="scientific">Phaeoacremonium minimum (strain UCR-PA7)</name>
    <name type="common">Esca disease fungus</name>
    <name type="synonym">Togninia minima</name>
    <dbReference type="NCBI Taxonomy" id="1286976"/>
    <lineage>
        <taxon>Eukaryota</taxon>
        <taxon>Fungi</taxon>
        <taxon>Dikarya</taxon>
        <taxon>Ascomycota</taxon>
        <taxon>Pezizomycotina</taxon>
        <taxon>Sordariomycetes</taxon>
        <taxon>Sordariomycetidae</taxon>
        <taxon>Togniniales</taxon>
        <taxon>Togniniaceae</taxon>
        <taxon>Phaeoacremonium</taxon>
    </lineage>
</organism>
<dbReference type="EMBL" id="KB932935">
    <property type="protein sequence ID" value="EOO02017.1"/>
    <property type="molecule type" value="Genomic_DNA"/>
</dbReference>
<dbReference type="KEGG" id="tmn:UCRPA7_2502"/>
<dbReference type="eggNOG" id="ENOG502S5P0">
    <property type="taxonomic scope" value="Eukaryota"/>
</dbReference>
<feature type="compositionally biased region" description="Polar residues" evidence="1">
    <location>
        <begin position="191"/>
        <end position="212"/>
    </location>
</feature>
<dbReference type="OrthoDB" id="5397087at2759"/>
<evidence type="ECO:0000256" key="1">
    <source>
        <dbReference type="SAM" id="MobiDB-lite"/>
    </source>
</evidence>
<sequence>MPKRSFDASTIPADMTLERAQRKTERSHEENQERAYIAASRRADRSIEARVQSARMASEIHKKRTGKGFKISEEIVMKEEMYEEEEDDLPRQYRALAAHLQTSSADMNSRLSAYLTNQVAMASLARQNEVNRMFAEQFPGAAKLSQHMAQSLYAQPLQQQQQQQQQQDGSPQFQQMSFGINNQLARERAQSIAQSEALSPRQSIASPMNQPRGSIEAIASPPALSPGSPSSRSTPSFSSAATYSATTLPVDPSLAVPSAASSSFTVELPHEVKQMANIDPNDPMASMFFGNEMMPTNSTMDFMHFSGMGNGHPAPMLKTEASLQSDYGPSGLELPGPCSTIGTPGGGVGDNWDAWINDDWQA</sequence>
<dbReference type="GeneID" id="19322758"/>
<dbReference type="AlphaFoldDB" id="R8BRM3"/>
<feature type="region of interest" description="Disordered" evidence="1">
    <location>
        <begin position="1"/>
        <end position="41"/>
    </location>
</feature>
<feature type="compositionally biased region" description="Basic and acidic residues" evidence="1">
    <location>
        <begin position="16"/>
        <end position="33"/>
    </location>
</feature>
<dbReference type="HOGENOM" id="CLU_039192_0_0_1"/>
<proteinExistence type="predicted"/>
<reference evidence="3" key="1">
    <citation type="journal article" date="2013" name="Genome Announc.">
        <title>Draft genome sequence of the ascomycete Phaeoacremonium aleophilum strain UCR-PA7, a causal agent of the esca disease complex in grapevines.</title>
        <authorList>
            <person name="Blanco-Ulate B."/>
            <person name="Rolshausen P."/>
            <person name="Cantu D."/>
        </authorList>
    </citation>
    <scope>NUCLEOTIDE SEQUENCE [LARGE SCALE GENOMIC DNA]</scope>
    <source>
        <strain evidence="3">UCR-PA7</strain>
    </source>
</reference>
<feature type="region of interest" description="Disordered" evidence="1">
    <location>
        <begin position="186"/>
        <end position="238"/>
    </location>
</feature>
<evidence type="ECO:0000313" key="2">
    <source>
        <dbReference type="EMBL" id="EOO02017.1"/>
    </source>
</evidence>
<keyword evidence="3" id="KW-1185">Reference proteome</keyword>
<accession>R8BRM3</accession>
<dbReference type="RefSeq" id="XP_007913287.1">
    <property type="nucleotide sequence ID" value="XM_007915096.1"/>
</dbReference>
<protein>
    <submittedName>
        <fullName evidence="2">Uncharacterized protein</fullName>
    </submittedName>
</protein>